<comment type="caution">
    <text evidence="9">The sequence shown here is derived from an EMBL/GenBank/DDBJ whole genome shotgun (WGS) entry which is preliminary data.</text>
</comment>
<comment type="similarity">
    <text evidence="2">Belongs to the membrane fusion protein (MFP) (TC 8.A.1) family.</text>
</comment>
<evidence type="ECO:0000256" key="3">
    <source>
        <dbReference type="ARBA" id="ARBA00022692"/>
    </source>
</evidence>
<dbReference type="InterPro" id="IPR050739">
    <property type="entry name" value="MFP"/>
</dbReference>
<dbReference type="OrthoDB" id="424142at2"/>
<evidence type="ECO:0000313" key="9">
    <source>
        <dbReference type="EMBL" id="RUT08338.1"/>
    </source>
</evidence>
<dbReference type="RefSeq" id="WP_127080155.1">
    <property type="nucleotide sequence ID" value="NZ_RSCL01000003.1"/>
</dbReference>
<feature type="domain" description="AprE-like beta-barrel" evidence="8">
    <location>
        <begin position="196"/>
        <end position="286"/>
    </location>
</feature>
<evidence type="ECO:0000313" key="10">
    <source>
        <dbReference type="Proteomes" id="UP000271624"/>
    </source>
</evidence>
<evidence type="ECO:0000259" key="8">
    <source>
        <dbReference type="Pfam" id="PF26002"/>
    </source>
</evidence>
<evidence type="ECO:0000256" key="5">
    <source>
        <dbReference type="ARBA" id="ARBA00023136"/>
    </source>
</evidence>
<dbReference type="Gene3D" id="2.40.30.170">
    <property type="match status" value="1"/>
</dbReference>
<dbReference type="Proteomes" id="UP000271624">
    <property type="component" value="Unassembled WGS sequence"/>
</dbReference>
<keyword evidence="4 6" id="KW-1133">Transmembrane helix</keyword>
<name>A0A3S1CIT7_9CYAN</name>
<dbReference type="PANTHER" id="PTHR30386">
    <property type="entry name" value="MEMBRANE FUSION SUBUNIT OF EMRAB-TOLC MULTIDRUG EFFLUX PUMP"/>
    <property type="match status" value="1"/>
</dbReference>
<feature type="transmembrane region" description="Helical" evidence="6">
    <location>
        <begin position="22"/>
        <end position="43"/>
    </location>
</feature>
<organism evidence="9 10">
    <name type="scientific">Dulcicalothrix desertica PCC 7102</name>
    <dbReference type="NCBI Taxonomy" id="232991"/>
    <lineage>
        <taxon>Bacteria</taxon>
        <taxon>Bacillati</taxon>
        <taxon>Cyanobacteriota</taxon>
        <taxon>Cyanophyceae</taxon>
        <taxon>Nostocales</taxon>
        <taxon>Calotrichaceae</taxon>
        <taxon>Dulcicalothrix</taxon>
    </lineage>
</organism>
<dbReference type="GO" id="GO:0016020">
    <property type="term" value="C:membrane"/>
    <property type="evidence" value="ECO:0007669"/>
    <property type="project" value="UniProtKB-SubCell"/>
</dbReference>
<evidence type="ECO:0000256" key="2">
    <source>
        <dbReference type="ARBA" id="ARBA00009477"/>
    </source>
</evidence>
<accession>A0A3S1CIT7</accession>
<dbReference type="Pfam" id="PF26002">
    <property type="entry name" value="Beta-barrel_AprE"/>
    <property type="match status" value="1"/>
</dbReference>
<dbReference type="InterPro" id="IPR058625">
    <property type="entry name" value="MdtA-like_BSH"/>
</dbReference>
<reference evidence="9" key="1">
    <citation type="submission" date="2018-12" db="EMBL/GenBank/DDBJ databases">
        <authorList>
            <person name="Will S."/>
            <person name="Neumann-Schaal M."/>
            <person name="Henke P."/>
        </authorList>
    </citation>
    <scope>NUCLEOTIDE SEQUENCE</scope>
    <source>
        <strain evidence="9">PCC 7102</strain>
    </source>
</reference>
<dbReference type="Pfam" id="PF25917">
    <property type="entry name" value="BSH_RND"/>
    <property type="match status" value="1"/>
</dbReference>
<dbReference type="EMBL" id="RSCL01000003">
    <property type="protein sequence ID" value="RUT08338.1"/>
    <property type="molecule type" value="Genomic_DNA"/>
</dbReference>
<protein>
    <submittedName>
        <fullName evidence="9">Uncharacterized protein</fullName>
    </submittedName>
</protein>
<comment type="subcellular location">
    <subcellularLocation>
        <location evidence="1">Membrane</location>
        <topology evidence="1">Single-pass membrane protein</topology>
    </subcellularLocation>
</comment>
<reference evidence="9" key="2">
    <citation type="journal article" date="2019" name="Genome Biol. Evol.">
        <title>Day and night: Metabolic profiles and evolutionary relationships of six axenic non-marine cyanobacteria.</title>
        <authorList>
            <person name="Will S.E."/>
            <person name="Henke P."/>
            <person name="Boedeker C."/>
            <person name="Huang S."/>
            <person name="Brinkmann H."/>
            <person name="Rohde M."/>
            <person name="Jarek M."/>
            <person name="Friedl T."/>
            <person name="Seufert S."/>
            <person name="Schumacher M."/>
            <person name="Overmann J."/>
            <person name="Neumann-Schaal M."/>
            <person name="Petersen J."/>
        </authorList>
    </citation>
    <scope>NUCLEOTIDE SEQUENCE [LARGE SCALE GENOMIC DNA]</scope>
    <source>
        <strain evidence="9">PCC 7102</strain>
    </source>
</reference>
<keyword evidence="10" id="KW-1185">Reference proteome</keyword>
<evidence type="ECO:0000259" key="7">
    <source>
        <dbReference type="Pfam" id="PF25917"/>
    </source>
</evidence>
<proteinExistence type="inferred from homology"/>
<dbReference type="SUPFAM" id="SSF111369">
    <property type="entry name" value="HlyD-like secretion proteins"/>
    <property type="match status" value="1"/>
</dbReference>
<evidence type="ECO:0000256" key="4">
    <source>
        <dbReference type="ARBA" id="ARBA00022989"/>
    </source>
</evidence>
<sequence>MFTNTDEPPCPTQEFLPPMERWVQWGGVWIVGIMLAASTLSSIAQYRMTVKAPATVRPLGELRLVQAETTGTVVQINVTEHQKVRRGDVMARIDDAKLQTQKNQLEQRIRIRQLQLAQVDTFLAKERHAGIQLQQLQLQNQLMLDTQTLNQVKLDLSKTKIVAMLDGAIAKLTLRNGQTVQPGNEIAQIVPNNSLLVIKAWVSTQDISQIRVGQITQLRLSACPYPDYGALPGTVKTIAPDATPTSPSSIPLYEVTVAPERLVLNQQGKICQVQVGMTGQIDIVTQQDTMLRAFLRKARLTSNT</sequence>
<dbReference type="InterPro" id="IPR058982">
    <property type="entry name" value="Beta-barrel_AprE"/>
</dbReference>
<dbReference type="Gene3D" id="2.40.50.100">
    <property type="match status" value="1"/>
</dbReference>
<dbReference type="PANTHER" id="PTHR30386:SF26">
    <property type="entry name" value="TRANSPORT PROTEIN COMB"/>
    <property type="match status" value="1"/>
</dbReference>
<keyword evidence="3 6" id="KW-0812">Transmembrane</keyword>
<dbReference type="AlphaFoldDB" id="A0A3S1CIT7"/>
<evidence type="ECO:0000256" key="1">
    <source>
        <dbReference type="ARBA" id="ARBA00004167"/>
    </source>
</evidence>
<keyword evidence="5 6" id="KW-0472">Membrane</keyword>
<evidence type="ECO:0000256" key="6">
    <source>
        <dbReference type="SAM" id="Phobius"/>
    </source>
</evidence>
<feature type="domain" description="Multidrug resistance protein MdtA-like barrel-sandwich hybrid" evidence="7">
    <location>
        <begin position="65"/>
        <end position="190"/>
    </location>
</feature>
<gene>
    <name evidence="9" type="ORF">DSM106972_015060</name>
</gene>